<feature type="compositionally biased region" description="Low complexity" evidence="1">
    <location>
        <begin position="1"/>
        <end position="28"/>
    </location>
</feature>
<feature type="compositionally biased region" description="Low complexity" evidence="1">
    <location>
        <begin position="483"/>
        <end position="495"/>
    </location>
</feature>
<evidence type="ECO:0000313" key="3">
    <source>
        <dbReference type="Proteomes" id="UP000009168"/>
    </source>
</evidence>
<dbReference type="KEGG" id="tet:TTHERM_00197800"/>
<organism evidence="2 3">
    <name type="scientific">Tetrahymena thermophila (strain SB210)</name>
    <dbReference type="NCBI Taxonomy" id="312017"/>
    <lineage>
        <taxon>Eukaryota</taxon>
        <taxon>Sar</taxon>
        <taxon>Alveolata</taxon>
        <taxon>Ciliophora</taxon>
        <taxon>Intramacronucleata</taxon>
        <taxon>Oligohymenophorea</taxon>
        <taxon>Hymenostomatida</taxon>
        <taxon>Tetrahymenina</taxon>
        <taxon>Tetrahymenidae</taxon>
        <taxon>Tetrahymena</taxon>
    </lineage>
</organism>
<dbReference type="GeneID" id="7827054"/>
<feature type="region of interest" description="Disordered" evidence="1">
    <location>
        <begin position="400"/>
        <end position="420"/>
    </location>
</feature>
<dbReference type="InParanoid" id="Q22NR9"/>
<dbReference type="Proteomes" id="UP000009168">
    <property type="component" value="Unassembled WGS sequence"/>
</dbReference>
<feature type="region of interest" description="Disordered" evidence="1">
    <location>
        <begin position="567"/>
        <end position="586"/>
    </location>
</feature>
<accession>Q22NR9</accession>
<feature type="region of interest" description="Disordered" evidence="1">
    <location>
        <begin position="1"/>
        <end position="31"/>
    </location>
</feature>
<protein>
    <submittedName>
        <fullName evidence="2">Uncharacterized protein</fullName>
    </submittedName>
</protein>
<name>Q22NR9_TETTS</name>
<feature type="region of interest" description="Disordered" evidence="1">
    <location>
        <begin position="111"/>
        <end position="138"/>
    </location>
</feature>
<proteinExistence type="predicted"/>
<feature type="region of interest" description="Disordered" evidence="1">
    <location>
        <begin position="476"/>
        <end position="496"/>
    </location>
</feature>
<feature type="compositionally biased region" description="Low complexity" evidence="1">
    <location>
        <begin position="113"/>
        <end position="127"/>
    </location>
</feature>
<dbReference type="RefSeq" id="XP_001006961.1">
    <property type="nucleotide sequence ID" value="XM_001006961.3"/>
</dbReference>
<reference evidence="3" key="1">
    <citation type="journal article" date="2006" name="PLoS Biol.">
        <title>Macronuclear genome sequence of the ciliate Tetrahymena thermophila, a model eukaryote.</title>
        <authorList>
            <person name="Eisen J.A."/>
            <person name="Coyne R.S."/>
            <person name="Wu M."/>
            <person name="Wu D."/>
            <person name="Thiagarajan M."/>
            <person name="Wortman J.R."/>
            <person name="Badger J.H."/>
            <person name="Ren Q."/>
            <person name="Amedeo P."/>
            <person name="Jones K.M."/>
            <person name="Tallon L.J."/>
            <person name="Delcher A.L."/>
            <person name="Salzberg S.L."/>
            <person name="Silva J.C."/>
            <person name="Haas B.J."/>
            <person name="Majoros W.H."/>
            <person name="Farzad M."/>
            <person name="Carlton J.M."/>
            <person name="Smith R.K. Jr."/>
            <person name="Garg J."/>
            <person name="Pearlman R.E."/>
            <person name="Karrer K.M."/>
            <person name="Sun L."/>
            <person name="Manning G."/>
            <person name="Elde N.C."/>
            <person name="Turkewitz A.P."/>
            <person name="Asai D.J."/>
            <person name="Wilkes D.E."/>
            <person name="Wang Y."/>
            <person name="Cai H."/>
            <person name="Collins K."/>
            <person name="Stewart B.A."/>
            <person name="Lee S.R."/>
            <person name="Wilamowska K."/>
            <person name="Weinberg Z."/>
            <person name="Ruzzo W.L."/>
            <person name="Wloga D."/>
            <person name="Gaertig J."/>
            <person name="Frankel J."/>
            <person name="Tsao C.-C."/>
            <person name="Gorovsky M.A."/>
            <person name="Keeling P.J."/>
            <person name="Waller R.F."/>
            <person name="Patron N.J."/>
            <person name="Cherry J.M."/>
            <person name="Stover N.A."/>
            <person name="Krieger C.J."/>
            <person name="del Toro C."/>
            <person name="Ryder H.F."/>
            <person name="Williamson S.C."/>
            <person name="Barbeau R.A."/>
            <person name="Hamilton E.P."/>
            <person name="Orias E."/>
        </authorList>
    </citation>
    <scope>NUCLEOTIDE SEQUENCE [LARGE SCALE GENOMIC DNA]</scope>
    <source>
        <strain evidence="3">SB210</strain>
    </source>
</reference>
<evidence type="ECO:0000313" key="2">
    <source>
        <dbReference type="EMBL" id="EAR86716.1"/>
    </source>
</evidence>
<keyword evidence="3" id="KW-1185">Reference proteome</keyword>
<dbReference type="HOGENOM" id="CLU_411355_0_0_1"/>
<dbReference type="EMBL" id="GG662857">
    <property type="protein sequence ID" value="EAR86716.1"/>
    <property type="molecule type" value="Genomic_DNA"/>
</dbReference>
<dbReference type="AlphaFoldDB" id="Q22NR9"/>
<evidence type="ECO:0000256" key="1">
    <source>
        <dbReference type="SAM" id="MobiDB-lite"/>
    </source>
</evidence>
<gene>
    <name evidence="2" type="ORF">TTHERM_00197800</name>
</gene>
<sequence>MIASDSSDSQRQLLSYQQQQQQQLQSQYNSPDLNSLSKEQISLSNQNSQSSRKLFSRSCWEQHQIDDFFENFHQYIAIKFGNAMPLKSKYNYNCQLYEIFEAVRREESDQKKMLAAQQKQSLQQKSSSRLDTQDDQSSIMSQSPQLLSEFINSNNTKNNVNILNNNFANYLRTETANECGYFQNQAQLQQQQQQVRRIRTQSCDTAEDAFMLFQQQQQFKQSQQQFKMQQLMNPANSLRGRFSRKINLEHQYPNLIQEKRIPLQKQNNNQINNAQQAAQNGFSRQSSNNSISITKANVNQVNPFLAVQQFKKPRSITIGSSQQNNTQMNTINSQIQSTQNYYQNPSQFNSVNQGNQNQIPSQINIEIQQQNNLNNLQNMNNQMKDNQQQQYYSVNSQANKENVNPNINNITNNNKNSSLSQQNKDYELAHENLKKRIENIQANVKVSKADFMKRLYSNVSQNPSCQISIQSIDVSQLPSSNPTTQNHHQIQINQQKSHTNLQKFNENFSINQNTTENPISHLQFNNLINVGPQSRQQSQSNSSNDDHLNRNHLNNKLRTFAGRKALAEKEKQTTNQSTISNHPLAEQLREKVKKQWEINRESINIPQQQTKQNNNPNNNNVKVFIPYFQQNTNQIQQLQQQQQQQQHQQLLSNQFQQNVQYKPIKRIY</sequence>